<dbReference type="OrthoDB" id="8759964at2"/>
<evidence type="ECO:0000313" key="3">
    <source>
        <dbReference type="Proteomes" id="UP000278085"/>
    </source>
</evidence>
<gene>
    <name evidence="2" type="ORF">EJB06_13695</name>
</gene>
<name>A0A430HMH1_9BURK</name>
<keyword evidence="1" id="KW-0472">Membrane</keyword>
<keyword evidence="1" id="KW-0812">Transmembrane</keyword>
<accession>A0A430HMH1</accession>
<dbReference type="AlphaFoldDB" id="A0A430HMH1"/>
<sequence>MNNPAFTSFFASLEDLGRTLVKAARYAVGAISTMSWPTLLLGAVGLALLLTIVPLVLTLFVLFMAVKLVNGYLTDRATRGPATPYTPVKADGE</sequence>
<organism evidence="2 3">
    <name type="scientific">Massilia atriviolacea</name>
    <dbReference type="NCBI Taxonomy" id="2495579"/>
    <lineage>
        <taxon>Bacteria</taxon>
        <taxon>Pseudomonadati</taxon>
        <taxon>Pseudomonadota</taxon>
        <taxon>Betaproteobacteria</taxon>
        <taxon>Burkholderiales</taxon>
        <taxon>Oxalobacteraceae</taxon>
        <taxon>Telluria group</taxon>
        <taxon>Massilia</taxon>
    </lineage>
</organism>
<comment type="caution">
    <text evidence="2">The sequence shown here is derived from an EMBL/GenBank/DDBJ whole genome shotgun (WGS) entry which is preliminary data.</text>
</comment>
<keyword evidence="3" id="KW-1185">Reference proteome</keyword>
<proteinExistence type="predicted"/>
<evidence type="ECO:0008006" key="4">
    <source>
        <dbReference type="Google" id="ProtNLM"/>
    </source>
</evidence>
<evidence type="ECO:0000313" key="2">
    <source>
        <dbReference type="EMBL" id="RSZ58679.1"/>
    </source>
</evidence>
<keyword evidence="1" id="KW-1133">Transmembrane helix</keyword>
<dbReference type="RefSeq" id="WP_126074575.1">
    <property type="nucleotide sequence ID" value="NZ_CP051166.1"/>
</dbReference>
<reference evidence="2 3" key="1">
    <citation type="submission" date="2018-12" db="EMBL/GenBank/DDBJ databases">
        <authorList>
            <person name="Yang E."/>
        </authorList>
    </citation>
    <scope>NUCLEOTIDE SEQUENCE [LARGE SCALE GENOMIC DNA]</scope>
    <source>
        <strain evidence="2 3">SOD</strain>
    </source>
</reference>
<feature type="transmembrane region" description="Helical" evidence="1">
    <location>
        <begin position="39"/>
        <end position="66"/>
    </location>
</feature>
<protein>
    <recommendedName>
        <fullName evidence="4">DUF3742 family protein</fullName>
    </recommendedName>
</protein>
<dbReference type="Proteomes" id="UP000278085">
    <property type="component" value="Unassembled WGS sequence"/>
</dbReference>
<dbReference type="EMBL" id="RXLQ01000006">
    <property type="protein sequence ID" value="RSZ58679.1"/>
    <property type="molecule type" value="Genomic_DNA"/>
</dbReference>
<evidence type="ECO:0000256" key="1">
    <source>
        <dbReference type="SAM" id="Phobius"/>
    </source>
</evidence>